<accession>A0A1I2N869</accession>
<protein>
    <recommendedName>
        <fullName evidence="4">MG2 domain-containing protein</fullName>
    </recommendedName>
</protein>
<keyword evidence="1" id="KW-0732">Signal</keyword>
<evidence type="ECO:0000313" key="3">
    <source>
        <dbReference type="Proteomes" id="UP000199116"/>
    </source>
</evidence>
<organism evidence="2 3">
    <name type="scientific">Salegentibacter agarivorans</name>
    <dbReference type="NCBI Taxonomy" id="345907"/>
    <lineage>
        <taxon>Bacteria</taxon>
        <taxon>Pseudomonadati</taxon>
        <taxon>Bacteroidota</taxon>
        <taxon>Flavobacteriia</taxon>
        <taxon>Flavobacteriales</taxon>
        <taxon>Flavobacteriaceae</taxon>
        <taxon>Salegentibacter</taxon>
    </lineage>
</organism>
<feature type="chain" id="PRO_5011566571" description="MG2 domain-containing protein" evidence="1">
    <location>
        <begin position="24"/>
        <end position="564"/>
    </location>
</feature>
<dbReference type="EMBL" id="FOOH01000019">
    <property type="protein sequence ID" value="SFF99942.1"/>
    <property type="molecule type" value="Genomic_DNA"/>
</dbReference>
<dbReference type="AlphaFoldDB" id="A0A1I2N869"/>
<sequence length="564" mass="65544">MIKNKFILILFCLGFLSSTYAQVEEGLIQTQMPKEKVFIHTNNTLLLTGEKLLYKFYSLESETNKLSDFSKVGWVQLINNKKEVVFQHKVKLKKGQGFADFFIPANLNSGAYKLVAYTNWMLNAQANYFQQEIYILNPYQESNEDLEIEEKNQFTRHKTNFDNQEISLILNKNTFQQREEVVLEIENPNQLSGNFSISVRRIDSINKPPRVTSLDFNKLFENIKWSFNDTLFYPEIRGTFFQGKIEADPNPTSLEKNISISSPGEKNQLQIVSTDAGGKFSFILNEVPNEDEFIMQVLNDEVTYKINLQEQPKLDYSKLSFSTPGLATSNKEYILEKSINIQIENAYNATKSDRFVNLDNNYYFFDEELITYNLDDYNRFPDLSQTFTEVIKFGRIRRNDEGENIFLVRNKNPLVEFDSAALLLIDGVILNDHEKLISYDPQQIKSIGILRNKLFLGPSAFEGAIIVNTKSGDFPNEFQDESMISTKLKIPRKSKEYYSPNYPNESLRRIPDYRYQLLWNPEVKFNDEPLRLFTSDLNGEFEINLEGFTEDGKPISITKTFYVE</sequence>
<name>A0A1I2N869_9FLAO</name>
<evidence type="ECO:0000256" key="1">
    <source>
        <dbReference type="SAM" id="SignalP"/>
    </source>
</evidence>
<dbReference type="Proteomes" id="UP000199116">
    <property type="component" value="Unassembled WGS sequence"/>
</dbReference>
<feature type="signal peptide" evidence="1">
    <location>
        <begin position="1"/>
        <end position="23"/>
    </location>
</feature>
<evidence type="ECO:0000313" key="2">
    <source>
        <dbReference type="EMBL" id="SFF99942.1"/>
    </source>
</evidence>
<gene>
    <name evidence="2" type="ORF">SAMN04488033_11942</name>
</gene>
<dbReference type="Gene3D" id="2.60.40.1930">
    <property type="match status" value="1"/>
</dbReference>
<evidence type="ECO:0008006" key="4">
    <source>
        <dbReference type="Google" id="ProtNLM"/>
    </source>
</evidence>
<reference evidence="3" key="1">
    <citation type="submission" date="2016-10" db="EMBL/GenBank/DDBJ databases">
        <authorList>
            <person name="Varghese N."/>
            <person name="Submissions S."/>
        </authorList>
    </citation>
    <scope>NUCLEOTIDE SEQUENCE [LARGE SCALE GENOMIC DNA]</scope>
    <source>
        <strain evidence="3">DSM 23515</strain>
    </source>
</reference>
<keyword evidence="3" id="KW-1185">Reference proteome</keyword>
<proteinExistence type="predicted"/>